<evidence type="ECO:0000259" key="14">
    <source>
        <dbReference type="Pfam" id="PF01467"/>
    </source>
</evidence>
<feature type="domain" description="Cytidyltransferase-like" evidence="14">
    <location>
        <begin position="29"/>
        <end position="170"/>
    </location>
</feature>
<evidence type="ECO:0000256" key="12">
    <source>
        <dbReference type="ARBA" id="ARBA00093425"/>
    </source>
</evidence>
<organism evidence="15 16">
    <name type="scientific">Mitosporidium daphniae</name>
    <dbReference type="NCBI Taxonomy" id="1485682"/>
    <lineage>
        <taxon>Eukaryota</taxon>
        <taxon>Fungi</taxon>
        <taxon>Fungi incertae sedis</taxon>
        <taxon>Microsporidia</taxon>
        <taxon>Mitosporidium</taxon>
    </lineage>
</organism>
<dbReference type="EMBL" id="JMKJ01000477">
    <property type="protein sequence ID" value="KGG50868.1"/>
    <property type="molecule type" value="Genomic_DNA"/>
</dbReference>
<evidence type="ECO:0000313" key="16">
    <source>
        <dbReference type="Proteomes" id="UP000029725"/>
    </source>
</evidence>
<evidence type="ECO:0000256" key="2">
    <source>
        <dbReference type="ARBA" id="ARBA00004173"/>
    </source>
</evidence>
<comment type="caution">
    <text evidence="15">The sequence shown here is derived from an EMBL/GenBank/DDBJ whole genome shotgun (WGS) entry which is preliminary data.</text>
</comment>
<evidence type="ECO:0000313" key="15">
    <source>
        <dbReference type="EMBL" id="KGG50868.1"/>
    </source>
</evidence>
<dbReference type="HOGENOM" id="CLU_033366_0_2_1"/>
<keyword evidence="5 13" id="KW-0808">Transferase</keyword>
<dbReference type="FunFam" id="3.40.50.620:FF:000221">
    <property type="entry name" value="Nicotinamide/nicotinic acid mononucleotide adenylyltransferase 3"/>
    <property type="match status" value="1"/>
</dbReference>
<dbReference type="InterPro" id="IPR051182">
    <property type="entry name" value="Euk_NMN_adenylyltrnsfrase"/>
</dbReference>
<comment type="subunit">
    <text evidence="3">Homotetramer.</text>
</comment>
<evidence type="ECO:0000256" key="11">
    <source>
        <dbReference type="ARBA" id="ARBA00049001"/>
    </source>
</evidence>
<dbReference type="Pfam" id="PF01467">
    <property type="entry name" value="CTP_transf_like"/>
    <property type="match status" value="1"/>
</dbReference>
<comment type="function">
    <text evidence="12">Catalyzes the formation of NAD(+) from nicotinamide mononucleotide (NMN) and ATP. Can also use the deamidated form; nicotinic acid mononucleotide (NaMN) as substrate with the same efficiency. Can use triazofurin monophosphate (TrMP) as substrate. Can also use GTP and ITP as nucleotide donors. Also catalyzes the reverse reaction, i.e. the pyrophosphorolytic cleavage of NAD(+). For the pyrophosphorolytic activity, can use NAD(+), NADH, NaAD, nicotinic acid adenine dinucleotide phosphate (NHD), nicotinamide guanine dinucleotide (NGD) as substrates. Fails to cleave phosphorylated dinucleotides NADP(+), NADPH and NaADP(+). Protects against axonal degeneration following injury. May be involved in the maintenance of axonal integrity. Also functions as a stress-response chaperone protein that prevents toxic aggregation of proteins; this function may be independent of its NAD(+) synthesis activity.</text>
</comment>
<dbReference type="SUPFAM" id="SSF52374">
    <property type="entry name" value="Nucleotidylyl transferase"/>
    <property type="match status" value="1"/>
</dbReference>
<evidence type="ECO:0000256" key="4">
    <source>
        <dbReference type="ARBA" id="ARBA00022642"/>
    </source>
</evidence>
<sequence length="215" mass="24591">MAMDRMNDSHRYYCIGGYFSPTNDAYGKVGLAPGKHRVEMCRLAMKDSTWIMVDPWEVLQPSWVRTSIVLDHFDYFLNKNRPAELASYPKIRIMLLAGGDLIESFGTPNLWSSEDLEKIVGTYGCMIVERTCVDVKAFLLSHDILYKNKVLSTLLILQYIYNDINSTKIRLFIKRGMSIKYLLPDSVISYIMEHNLYQNSGTSTALPLTIKDANP</sequence>
<evidence type="ECO:0000256" key="9">
    <source>
        <dbReference type="ARBA" id="ARBA00023027"/>
    </source>
</evidence>
<dbReference type="Proteomes" id="UP000029725">
    <property type="component" value="Unassembled WGS sequence"/>
</dbReference>
<dbReference type="GO" id="GO:0005524">
    <property type="term" value="F:ATP binding"/>
    <property type="evidence" value="ECO:0007669"/>
    <property type="project" value="UniProtKB-KW"/>
</dbReference>
<dbReference type="InterPro" id="IPR014729">
    <property type="entry name" value="Rossmann-like_a/b/a_fold"/>
</dbReference>
<dbReference type="GO" id="GO:0005759">
    <property type="term" value="C:mitochondrial matrix"/>
    <property type="evidence" value="ECO:0007669"/>
    <property type="project" value="UniProtKB-ARBA"/>
</dbReference>
<keyword evidence="4 13" id="KW-0662">Pyridine nucleotide biosynthesis</keyword>
<keyword evidence="8 13" id="KW-0067">ATP-binding</keyword>
<evidence type="ECO:0000256" key="1">
    <source>
        <dbReference type="ARBA" id="ARBA00001946"/>
    </source>
</evidence>
<keyword evidence="9 13" id="KW-0520">NAD</keyword>
<dbReference type="OrthoDB" id="422187at2759"/>
<dbReference type="NCBIfam" id="TIGR00482">
    <property type="entry name" value="nicotinate (nicotinamide) nucleotide adenylyltransferase"/>
    <property type="match status" value="1"/>
</dbReference>
<accession>A0A098VPE8</accession>
<dbReference type="GeneID" id="25260256"/>
<evidence type="ECO:0000256" key="13">
    <source>
        <dbReference type="RuleBase" id="RU362021"/>
    </source>
</evidence>
<evidence type="ECO:0000256" key="6">
    <source>
        <dbReference type="ARBA" id="ARBA00022695"/>
    </source>
</evidence>
<evidence type="ECO:0000256" key="10">
    <source>
        <dbReference type="ARBA" id="ARBA00023128"/>
    </source>
</evidence>
<reference evidence="15 16" key="1">
    <citation type="submission" date="2014-04" db="EMBL/GenBank/DDBJ databases">
        <title>A new species of microsporidia sheds light on the evolution of extreme parasitism.</title>
        <authorList>
            <person name="Haag K.L."/>
            <person name="James T.Y."/>
            <person name="Larsson R."/>
            <person name="Schaer T.M."/>
            <person name="Refardt D."/>
            <person name="Pombert J.-F."/>
            <person name="Ebert D."/>
        </authorList>
    </citation>
    <scope>NUCLEOTIDE SEQUENCE [LARGE SCALE GENOMIC DNA]</scope>
    <source>
        <strain evidence="15 16">UGP3</strain>
        <tissue evidence="15">Spores</tissue>
    </source>
</reference>
<comment type="catalytic activity">
    <reaction evidence="13">
        <text>nicotinate beta-D-ribonucleotide + ATP + H(+) = deamido-NAD(+) + diphosphate</text>
        <dbReference type="Rhea" id="RHEA:22860"/>
        <dbReference type="ChEBI" id="CHEBI:15378"/>
        <dbReference type="ChEBI" id="CHEBI:30616"/>
        <dbReference type="ChEBI" id="CHEBI:33019"/>
        <dbReference type="ChEBI" id="CHEBI:57502"/>
        <dbReference type="ChEBI" id="CHEBI:58437"/>
        <dbReference type="EC" id="2.7.7.18"/>
    </reaction>
</comment>
<keyword evidence="6 13" id="KW-0548">Nucleotidyltransferase</keyword>
<keyword evidence="7 13" id="KW-0547">Nucleotide-binding</keyword>
<evidence type="ECO:0000256" key="3">
    <source>
        <dbReference type="ARBA" id="ARBA00011881"/>
    </source>
</evidence>
<dbReference type="EC" id="2.7.7.1" evidence="13"/>
<dbReference type="InterPro" id="IPR005248">
    <property type="entry name" value="NadD/NMNAT"/>
</dbReference>
<protein>
    <recommendedName>
        <fullName evidence="13">Nicotinamide-nucleotide adenylyltransferase</fullName>
        <ecNumber evidence="13">2.7.7.1</ecNumber>
        <ecNumber evidence="13">2.7.7.18</ecNumber>
    </recommendedName>
</protein>
<proteinExistence type="inferred from homology"/>
<evidence type="ECO:0000256" key="5">
    <source>
        <dbReference type="ARBA" id="ARBA00022679"/>
    </source>
</evidence>
<comment type="cofactor">
    <cofactor evidence="1">
        <name>Mg(2+)</name>
        <dbReference type="ChEBI" id="CHEBI:18420"/>
    </cofactor>
</comment>
<evidence type="ECO:0000256" key="7">
    <source>
        <dbReference type="ARBA" id="ARBA00022741"/>
    </source>
</evidence>
<keyword evidence="10" id="KW-0496">Mitochondrion</keyword>
<comment type="catalytic activity">
    <reaction evidence="11 13">
        <text>beta-nicotinamide D-ribonucleotide + ATP + H(+) = diphosphate + NAD(+)</text>
        <dbReference type="Rhea" id="RHEA:21360"/>
        <dbReference type="ChEBI" id="CHEBI:14649"/>
        <dbReference type="ChEBI" id="CHEBI:15378"/>
        <dbReference type="ChEBI" id="CHEBI:30616"/>
        <dbReference type="ChEBI" id="CHEBI:33019"/>
        <dbReference type="ChEBI" id="CHEBI:57540"/>
        <dbReference type="EC" id="2.7.7.1"/>
    </reaction>
</comment>
<dbReference type="VEuPathDB" id="MicrosporidiaDB:DI09_52p210"/>
<dbReference type="EC" id="2.7.7.18" evidence="13"/>
<dbReference type="PANTHER" id="PTHR12039:SF0">
    <property type="entry name" value="NICOTINAMIDE-NUCLEOTIDE ADENYLYLTRANSFERASE"/>
    <property type="match status" value="1"/>
</dbReference>
<dbReference type="RefSeq" id="XP_013237295.1">
    <property type="nucleotide sequence ID" value="XM_013381841.1"/>
</dbReference>
<evidence type="ECO:0000256" key="8">
    <source>
        <dbReference type="ARBA" id="ARBA00022840"/>
    </source>
</evidence>
<keyword evidence="16" id="KW-1185">Reference proteome</keyword>
<dbReference type="GO" id="GO:0000309">
    <property type="term" value="F:nicotinamide-nucleotide adenylyltransferase activity"/>
    <property type="evidence" value="ECO:0007669"/>
    <property type="project" value="UniProtKB-EC"/>
</dbReference>
<dbReference type="AlphaFoldDB" id="A0A098VPE8"/>
<gene>
    <name evidence="15" type="ORF">DI09_52p210</name>
</gene>
<dbReference type="InterPro" id="IPR004821">
    <property type="entry name" value="Cyt_trans-like"/>
</dbReference>
<dbReference type="PANTHER" id="PTHR12039">
    <property type="entry name" value="NICOTINAMIDE MONONUCLEOTIDE ADENYLYLTRANSFERASE"/>
    <property type="match status" value="1"/>
</dbReference>
<name>A0A098VPE8_9MICR</name>
<dbReference type="Gene3D" id="3.40.50.620">
    <property type="entry name" value="HUPs"/>
    <property type="match status" value="1"/>
</dbReference>
<dbReference type="UniPathway" id="UPA00253">
    <property type="reaction ID" value="UER00600"/>
</dbReference>
<dbReference type="GO" id="GO:0009435">
    <property type="term" value="P:NAD+ biosynthetic process"/>
    <property type="evidence" value="ECO:0007669"/>
    <property type="project" value="UniProtKB-UniPathway"/>
</dbReference>
<comment type="pathway">
    <text evidence="13">Cofactor biosynthesis; NAD(+) biosynthesis; NAD(+) from nicotinamide D-ribonucleotide: step 1/1.</text>
</comment>
<comment type="subcellular location">
    <subcellularLocation>
        <location evidence="2">Mitochondrion</location>
    </subcellularLocation>
</comment>
<dbReference type="GO" id="GO:0004515">
    <property type="term" value="F:nicotinate-nucleotide adenylyltransferase activity"/>
    <property type="evidence" value="ECO:0007669"/>
    <property type="project" value="UniProtKB-EC"/>
</dbReference>
<comment type="similarity">
    <text evidence="13">Belongs to the eukaryotic NMN adenylyltransferase family.</text>
</comment>